<evidence type="ECO:0000313" key="2">
    <source>
        <dbReference type="Proteomes" id="UP001143304"/>
    </source>
</evidence>
<dbReference type="PANTHER" id="PTHR36166:SF1">
    <property type="entry name" value="SRPBCC DOMAIN-CONTAINING PROTEIN"/>
    <property type="match status" value="1"/>
</dbReference>
<protein>
    <submittedName>
        <fullName evidence="1">SRPBCC domain-containing protein</fullName>
    </submittedName>
</protein>
<gene>
    <name evidence="1" type="ORF">EYC82_11280</name>
</gene>
<evidence type="ECO:0000313" key="1">
    <source>
        <dbReference type="EMBL" id="MCX2977937.1"/>
    </source>
</evidence>
<dbReference type="InterPro" id="IPR023393">
    <property type="entry name" value="START-like_dom_sf"/>
</dbReference>
<organism evidence="1 2">
    <name type="scientific">Candidatus Marimicrobium litorale</name>
    <dbReference type="NCBI Taxonomy" id="2518991"/>
    <lineage>
        <taxon>Bacteria</taxon>
        <taxon>Pseudomonadati</taxon>
        <taxon>Pseudomonadota</taxon>
        <taxon>Gammaproteobacteria</taxon>
        <taxon>Cellvibrionales</taxon>
        <taxon>Halieaceae</taxon>
        <taxon>Marimicrobium</taxon>
    </lineage>
</organism>
<sequence>MISENSVASEEIVINAPAEIVWDVLMDFANYELWNSFCPKMKGEPVVGSALEMQVDLGNGLQEQVEYVTRLEPFHTIVWSMENKPGDPVHADRMQRITPVSASSCRYWSIDEFSGEFVPAMMEAMGEQIERGFNNCAKGLKQRAEHLFSETLGSS</sequence>
<dbReference type="EMBL" id="SHNO01000001">
    <property type="protein sequence ID" value="MCX2977937.1"/>
    <property type="molecule type" value="Genomic_DNA"/>
</dbReference>
<dbReference type="SUPFAM" id="SSF55961">
    <property type="entry name" value="Bet v1-like"/>
    <property type="match status" value="1"/>
</dbReference>
<accession>A0ABT3T6M8</accession>
<name>A0ABT3T6M8_9GAMM</name>
<dbReference type="InterPro" id="IPR019587">
    <property type="entry name" value="Polyketide_cyclase/dehydratase"/>
</dbReference>
<dbReference type="Gene3D" id="3.30.530.20">
    <property type="match status" value="1"/>
</dbReference>
<dbReference type="PANTHER" id="PTHR36166">
    <property type="entry name" value="CHROMOSOME 9, WHOLE GENOME SHOTGUN SEQUENCE"/>
    <property type="match status" value="1"/>
</dbReference>
<dbReference type="CDD" id="cd07822">
    <property type="entry name" value="SRPBCC_4"/>
    <property type="match status" value="1"/>
</dbReference>
<proteinExistence type="predicted"/>
<reference evidence="1" key="1">
    <citation type="submission" date="2019-02" db="EMBL/GenBank/DDBJ databases">
        <authorList>
            <person name="Li S.-H."/>
        </authorList>
    </citation>
    <scope>NUCLEOTIDE SEQUENCE</scope>
    <source>
        <strain evidence="1">IMCC11814</strain>
    </source>
</reference>
<dbReference type="Proteomes" id="UP001143304">
    <property type="component" value="Unassembled WGS sequence"/>
</dbReference>
<dbReference type="RefSeq" id="WP_279249641.1">
    <property type="nucleotide sequence ID" value="NZ_SHNO01000001.1"/>
</dbReference>
<dbReference type="Pfam" id="PF10604">
    <property type="entry name" value="Polyketide_cyc2"/>
    <property type="match status" value="1"/>
</dbReference>
<keyword evidence="2" id="KW-1185">Reference proteome</keyword>
<comment type="caution">
    <text evidence="1">The sequence shown here is derived from an EMBL/GenBank/DDBJ whole genome shotgun (WGS) entry which is preliminary data.</text>
</comment>